<reference evidence="2" key="1">
    <citation type="submission" date="2016-10" db="EMBL/GenBank/DDBJ databases">
        <authorList>
            <person name="Varghese N."/>
            <person name="Submissions S."/>
        </authorList>
    </citation>
    <scope>NUCLEOTIDE SEQUENCE [LARGE SCALE GENOMIC DNA]</scope>
    <source>
        <strain evidence="2">CCM 7469</strain>
    </source>
</reference>
<dbReference type="RefSeq" id="WP_090260593.1">
    <property type="nucleotide sequence ID" value="NZ_FNDS01000001.1"/>
</dbReference>
<evidence type="ECO:0000313" key="2">
    <source>
        <dbReference type="Proteomes" id="UP000199636"/>
    </source>
</evidence>
<organism evidence="1 2">
    <name type="scientific">Pseudomonas panipatensis</name>
    <dbReference type="NCBI Taxonomy" id="428992"/>
    <lineage>
        <taxon>Bacteria</taxon>
        <taxon>Pseudomonadati</taxon>
        <taxon>Pseudomonadota</taxon>
        <taxon>Gammaproteobacteria</taxon>
        <taxon>Pseudomonadales</taxon>
        <taxon>Pseudomonadaceae</taxon>
        <taxon>Pseudomonas</taxon>
    </lineage>
</organism>
<dbReference type="OrthoDB" id="6988097at2"/>
<dbReference type="Proteomes" id="UP000199636">
    <property type="component" value="Unassembled WGS sequence"/>
</dbReference>
<dbReference type="EMBL" id="FNDS01000001">
    <property type="protein sequence ID" value="SDH44048.1"/>
    <property type="molecule type" value="Genomic_DNA"/>
</dbReference>
<gene>
    <name evidence="1" type="ORF">SAMN05216272_101551</name>
</gene>
<accession>A0A1G8CFB9</accession>
<dbReference type="AlphaFoldDB" id="A0A1G8CFB9"/>
<keyword evidence="2" id="KW-1185">Reference proteome</keyword>
<protein>
    <submittedName>
        <fullName evidence="1">Uncharacterized protein</fullName>
    </submittedName>
</protein>
<sequence length="145" mass="16748">MSVWLVILLLALVLSPLTWLLPSRGQRGQMNLRLEARRLGLAMQMARQEWPHWLERQPPRSCAQYHRPRSRGRTDTWDYWQSAPGVWLDRWREPCADTELASALAGLPADVYKVEASAQFIALYWGEHGDSADLQCILAFFTQRA</sequence>
<proteinExistence type="predicted"/>
<evidence type="ECO:0000313" key="1">
    <source>
        <dbReference type="EMBL" id="SDH44048.1"/>
    </source>
</evidence>
<name>A0A1G8CFB9_9PSED</name>